<dbReference type="AlphaFoldDB" id="A0A5C6S0R5"/>
<evidence type="ECO:0000256" key="4">
    <source>
        <dbReference type="SAM" id="SignalP"/>
    </source>
</evidence>
<reference evidence="5 6" key="1">
    <citation type="submission" date="2019-08" db="EMBL/GenBank/DDBJ databases">
        <authorList>
            <person name="Ye J."/>
        </authorList>
    </citation>
    <scope>NUCLEOTIDE SEQUENCE [LARGE SCALE GENOMIC DNA]</scope>
    <source>
        <strain evidence="5 6">TK008</strain>
    </source>
</reference>
<keyword evidence="3" id="KW-0574">Periplasm</keyword>
<dbReference type="InterPro" id="IPR038404">
    <property type="entry name" value="TRAP_DctP_sf"/>
</dbReference>
<keyword evidence="2 4" id="KW-0732">Signal</keyword>
<evidence type="ECO:0000256" key="1">
    <source>
        <dbReference type="ARBA" id="ARBA00004418"/>
    </source>
</evidence>
<dbReference type="EMBL" id="VOPL01000007">
    <property type="protein sequence ID" value="TXB67450.1"/>
    <property type="molecule type" value="Genomic_DNA"/>
</dbReference>
<sequence>MKLTTFGLTLAGSAALFGTASAQELQYSTHLPPSVLVNSAGVEKVFDLVSKATGGEVTAKYFWAGQLYDSAGNFDAIRGGVIDTAFTQPASNQAEMPVNMMFSDLYHFGGDPYVTAAAVNATILLDCQSCRDEYAQANALFLGAHAATPAMTVCAREIRSIDDLRGLRIIGQQAVADWIGHLGSTQLDVPPPGQLEALERGTADCTNISPEWLTAFSIGEAAETIITAPIGSQFATSFMTMNSDTWAGLSDEAKTAFLQAMPQAIAAIVDGYVAADEEALAAAEEQGLTFTDLGGAYRQELDGFLSDYASRAAAKGEARGVADAAAIVAAFQDNIAKWQGIVD</sequence>
<feature type="signal peptide" evidence="4">
    <location>
        <begin position="1"/>
        <end position="22"/>
    </location>
</feature>
<evidence type="ECO:0000256" key="2">
    <source>
        <dbReference type="ARBA" id="ARBA00022729"/>
    </source>
</evidence>
<dbReference type="Proteomes" id="UP000321562">
    <property type="component" value="Unassembled WGS sequence"/>
</dbReference>
<comment type="subcellular location">
    <subcellularLocation>
        <location evidence="1">Periplasm</location>
    </subcellularLocation>
</comment>
<proteinExistence type="predicted"/>
<protein>
    <recommendedName>
        <fullName evidence="7">C4-dicarboxylate ABC transporter substrate-binding protein</fullName>
    </recommendedName>
</protein>
<dbReference type="InterPro" id="IPR018389">
    <property type="entry name" value="DctP_fam"/>
</dbReference>
<name>A0A5C6S0R5_9RHOB</name>
<dbReference type="GO" id="GO:0055085">
    <property type="term" value="P:transmembrane transport"/>
    <property type="evidence" value="ECO:0007669"/>
    <property type="project" value="InterPro"/>
</dbReference>
<gene>
    <name evidence="5" type="ORF">FQV27_15225</name>
</gene>
<comment type="caution">
    <text evidence="5">The sequence shown here is derived from an EMBL/GenBank/DDBJ whole genome shotgun (WGS) entry which is preliminary data.</text>
</comment>
<dbReference type="PANTHER" id="PTHR33376:SF15">
    <property type="entry name" value="BLL6794 PROTEIN"/>
    <property type="match status" value="1"/>
</dbReference>
<dbReference type="Pfam" id="PF03480">
    <property type="entry name" value="DctP"/>
    <property type="match status" value="1"/>
</dbReference>
<feature type="chain" id="PRO_5023035402" description="C4-dicarboxylate ABC transporter substrate-binding protein" evidence="4">
    <location>
        <begin position="23"/>
        <end position="343"/>
    </location>
</feature>
<dbReference type="Gene3D" id="3.40.190.170">
    <property type="entry name" value="Bacterial extracellular solute-binding protein, family 7"/>
    <property type="match status" value="1"/>
</dbReference>
<dbReference type="OrthoDB" id="7239472at2"/>
<evidence type="ECO:0008006" key="7">
    <source>
        <dbReference type="Google" id="ProtNLM"/>
    </source>
</evidence>
<dbReference type="GO" id="GO:0042597">
    <property type="term" value="C:periplasmic space"/>
    <property type="evidence" value="ECO:0007669"/>
    <property type="project" value="UniProtKB-SubCell"/>
</dbReference>
<keyword evidence="6" id="KW-1185">Reference proteome</keyword>
<dbReference type="PANTHER" id="PTHR33376">
    <property type="match status" value="1"/>
</dbReference>
<accession>A0A5C6S0R5</accession>
<evidence type="ECO:0000256" key="3">
    <source>
        <dbReference type="ARBA" id="ARBA00022764"/>
    </source>
</evidence>
<evidence type="ECO:0000313" key="6">
    <source>
        <dbReference type="Proteomes" id="UP000321562"/>
    </source>
</evidence>
<evidence type="ECO:0000313" key="5">
    <source>
        <dbReference type="EMBL" id="TXB67450.1"/>
    </source>
</evidence>
<dbReference type="RefSeq" id="WP_147100149.1">
    <property type="nucleotide sequence ID" value="NZ_JBHUFH010000010.1"/>
</dbReference>
<dbReference type="NCBIfam" id="NF037995">
    <property type="entry name" value="TRAP_S1"/>
    <property type="match status" value="1"/>
</dbReference>
<organism evidence="5 6">
    <name type="scientific">Paracoccus aurantiacus</name>
    <dbReference type="NCBI Taxonomy" id="2599412"/>
    <lineage>
        <taxon>Bacteria</taxon>
        <taxon>Pseudomonadati</taxon>
        <taxon>Pseudomonadota</taxon>
        <taxon>Alphaproteobacteria</taxon>
        <taxon>Rhodobacterales</taxon>
        <taxon>Paracoccaceae</taxon>
        <taxon>Paracoccus</taxon>
    </lineage>
</organism>